<dbReference type="RefSeq" id="WP_151697547.1">
    <property type="nucleotide sequence ID" value="NZ_BKZR01000079.1"/>
</dbReference>
<name>A0A5J4JMF6_9BACI</name>
<dbReference type="Pfam" id="PF20469">
    <property type="entry name" value="OLD-like_TOPRIM"/>
    <property type="match status" value="1"/>
</dbReference>
<reference evidence="2 3" key="1">
    <citation type="submission" date="2019-09" db="EMBL/GenBank/DDBJ databases">
        <title>Draft genome sequence of Bacillus sp. JC-7.</title>
        <authorList>
            <person name="Tanaka N."/>
            <person name="Shiwa Y."/>
            <person name="Fujita N."/>
            <person name="Tanasupawat S."/>
        </authorList>
    </citation>
    <scope>NUCLEOTIDE SEQUENCE [LARGE SCALE GENOMIC DNA]</scope>
    <source>
        <strain evidence="2 3">JC-7</strain>
    </source>
</reference>
<accession>A0A5J4JMF6</accession>
<keyword evidence="3" id="KW-1185">Reference proteome</keyword>
<organism evidence="2 3">
    <name type="scientific">Weizmannia acidilactici</name>
    <dbReference type="NCBI Taxonomy" id="2607726"/>
    <lineage>
        <taxon>Bacteria</taxon>
        <taxon>Bacillati</taxon>
        <taxon>Bacillota</taxon>
        <taxon>Bacilli</taxon>
        <taxon>Bacillales</taxon>
        <taxon>Bacillaceae</taxon>
        <taxon>Heyndrickxia</taxon>
    </lineage>
</organism>
<dbReference type="InterPro" id="IPR034139">
    <property type="entry name" value="TOPRIM_OLD"/>
</dbReference>
<dbReference type="Proteomes" id="UP000391919">
    <property type="component" value="Unassembled WGS sequence"/>
</dbReference>
<protein>
    <recommendedName>
        <fullName evidence="1">OLD protein-like TOPRIM domain-containing protein</fullName>
    </recommendedName>
</protein>
<feature type="domain" description="OLD protein-like TOPRIM" evidence="1">
    <location>
        <begin position="2"/>
        <end position="63"/>
    </location>
</feature>
<gene>
    <name evidence="2" type="ORF">BpJC7_31780</name>
</gene>
<dbReference type="AlphaFoldDB" id="A0A5J4JMF6"/>
<comment type="caution">
    <text evidence="2">The sequence shown here is derived from an EMBL/GenBank/DDBJ whole genome shotgun (WGS) entry which is preliminary data.</text>
</comment>
<evidence type="ECO:0000313" key="3">
    <source>
        <dbReference type="Proteomes" id="UP000391919"/>
    </source>
</evidence>
<dbReference type="EMBL" id="BKZQ01000083">
    <property type="protein sequence ID" value="GER71875.1"/>
    <property type="molecule type" value="Genomic_DNA"/>
</dbReference>
<proteinExistence type="predicted"/>
<sequence length="157" mass="18032">MIVEGDTEEVVIRETVARMPEDMYKDFSYNWEVVKARGKAAIIPLVKYFNALGIYPNVIHDRDGGIEKAFNFNKSILDAVGDPNRVFPIKECMEDLLGYKSSSSDKPYKAYHFINSNWGKKWEDINPEWRGIIEQIIYGKKEINTSYIGVAATKDEN</sequence>
<evidence type="ECO:0000259" key="1">
    <source>
        <dbReference type="Pfam" id="PF20469"/>
    </source>
</evidence>
<evidence type="ECO:0000313" key="2">
    <source>
        <dbReference type="EMBL" id="GER71875.1"/>
    </source>
</evidence>